<feature type="region of interest" description="Disordered" evidence="1">
    <location>
        <begin position="91"/>
        <end position="156"/>
    </location>
</feature>
<dbReference type="EMBL" id="CM009756">
    <property type="protein sequence ID" value="PUZ44471.1"/>
    <property type="molecule type" value="Genomic_DNA"/>
</dbReference>
<evidence type="ECO:0000313" key="2">
    <source>
        <dbReference type="EMBL" id="PUZ44471.1"/>
    </source>
</evidence>
<keyword evidence="3" id="KW-1185">Reference proteome</keyword>
<dbReference type="Proteomes" id="UP000244336">
    <property type="component" value="Chromosome 8"/>
</dbReference>
<protein>
    <submittedName>
        <fullName evidence="2">Uncharacterized protein</fullName>
    </submittedName>
</protein>
<sequence>MSPPLQPQQIDTLILIPSTTPSPQQLVNLTVMFRSLVRAHDRGSCDLSMPLLPYRTRHHCSPLPHLHELPSFILGRRCSSSWLQTARRDRHHSSSPFHAGTGSSSYSPIHPEIKPCRCRRTRSERGRSRLRPSERGPVLRPRTRGTVFRSGPPARV</sequence>
<dbReference type="Gramene" id="PUZ44471">
    <property type="protein sequence ID" value="PUZ44471"/>
    <property type="gene ID" value="GQ55_8G102800"/>
</dbReference>
<evidence type="ECO:0000313" key="3">
    <source>
        <dbReference type="Proteomes" id="UP000244336"/>
    </source>
</evidence>
<gene>
    <name evidence="2" type="ORF">GQ55_8G102800</name>
</gene>
<accession>A0A2T7CMB8</accession>
<proteinExistence type="predicted"/>
<organism evidence="2 3">
    <name type="scientific">Panicum hallii var. hallii</name>
    <dbReference type="NCBI Taxonomy" id="1504633"/>
    <lineage>
        <taxon>Eukaryota</taxon>
        <taxon>Viridiplantae</taxon>
        <taxon>Streptophyta</taxon>
        <taxon>Embryophyta</taxon>
        <taxon>Tracheophyta</taxon>
        <taxon>Spermatophyta</taxon>
        <taxon>Magnoliopsida</taxon>
        <taxon>Liliopsida</taxon>
        <taxon>Poales</taxon>
        <taxon>Poaceae</taxon>
        <taxon>PACMAD clade</taxon>
        <taxon>Panicoideae</taxon>
        <taxon>Panicodae</taxon>
        <taxon>Paniceae</taxon>
        <taxon>Panicinae</taxon>
        <taxon>Panicum</taxon>
        <taxon>Panicum sect. Panicum</taxon>
    </lineage>
</organism>
<reference evidence="2 3" key="1">
    <citation type="submission" date="2018-04" db="EMBL/GenBank/DDBJ databases">
        <title>WGS assembly of Panicum hallii var. hallii HAL2.</title>
        <authorList>
            <person name="Lovell J."/>
            <person name="Jenkins J."/>
            <person name="Lowry D."/>
            <person name="Mamidi S."/>
            <person name="Sreedasyam A."/>
            <person name="Weng X."/>
            <person name="Barry K."/>
            <person name="Bonette J."/>
            <person name="Campitelli B."/>
            <person name="Daum C."/>
            <person name="Gordon S."/>
            <person name="Gould B."/>
            <person name="Lipzen A."/>
            <person name="MacQueen A."/>
            <person name="Palacio-Mejia J."/>
            <person name="Plott C."/>
            <person name="Shakirov E."/>
            <person name="Shu S."/>
            <person name="Yoshinaga Y."/>
            <person name="Zane M."/>
            <person name="Rokhsar D."/>
            <person name="Grimwood J."/>
            <person name="Schmutz J."/>
            <person name="Juenger T."/>
        </authorList>
    </citation>
    <scope>NUCLEOTIDE SEQUENCE [LARGE SCALE GENOMIC DNA]</scope>
    <source>
        <strain evidence="3">cv. HAL2</strain>
    </source>
</reference>
<feature type="compositionally biased region" description="Basic and acidic residues" evidence="1">
    <location>
        <begin position="111"/>
        <end position="134"/>
    </location>
</feature>
<dbReference type="AlphaFoldDB" id="A0A2T7CMB8"/>
<name>A0A2T7CMB8_9POAL</name>
<evidence type="ECO:0000256" key="1">
    <source>
        <dbReference type="SAM" id="MobiDB-lite"/>
    </source>
</evidence>